<dbReference type="EMBL" id="JARIHO010000098">
    <property type="protein sequence ID" value="KAJ7304824.1"/>
    <property type="molecule type" value="Genomic_DNA"/>
</dbReference>
<reference evidence="1" key="1">
    <citation type="submission" date="2023-03" db="EMBL/GenBank/DDBJ databases">
        <title>Massive genome expansion in bonnet fungi (Mycena s.s.) driven by repeated elements and novel gene families across ecological guilds.</title>
        <authorList>
            <consortium name="Lawrence Berkeley National Laboratory"/>
            <person name="Harder C.B."/>
            <person name="Miyauchi S."/>
            <person name="Viragh M."/>
            <person name="Kuo A."/>
            <person name="Thoen E."/>
            <person name="Andreopoulos B."/>
            <person name="Lu D."/>
            <person name="Skrede I."/>
            <person name="Drula E."/>
            <person name="Henrissat B."/>
            <person name="Morin E."/>
            <person name="Kohler A."/>
            <person name="Barry K."/>
            <person name="LaButti K."/>
            <person name="Morin E."/>
            <person name="Salamov A."/>
            <person name="Lipzen A."/>
            <person name="Mereny Z."/>
            <person name="Hegedus B."/>
            <person name="Baldrian P."/>
            <person name="Stursova M."/>
            <person name="Weitz H."/>
            <person name="Taylor A."/>
            <person name="Grigoriev I.V."/>
            <person name="Nagy L.G."/>
            <person name="Martin F."/>
            <person name="Kauserud H."/>
        </authorList>
    </citation>
    <scope>NUCLEOTIDE SEQUENCE</scope>
    <source>
        <strain evidence="1">CBHHK002</strain>
    </source>
</reference>
<accession>A0AAD6Z3E0</accession>
<proteinExistence type="predicted"/>
<gene>
    <name evidence="1" type="ORF">DFH08DRAFT_520703</name>
</gene>
<evidence type="ECO:0000313" key="2">
    <source>
        <dbReference type="Proteomes" id="UP001218218"/>
    </source>
</evidence>
<sequence>MSEDAEPILPLDLERVVFECAATLHRTSIPVCMLVAARVKEWLEPILYRVLFCSDTPTVDQHVGISGLRIIPLKTLLRLIGDKPPKFFQKAVRYLFLVNGDDSDVDSILEACNHVTDLFAYFDPTPYACTLSALQHLRRLAIALPSLLERFPLGEDMPSVFGRLTHLELMDTDLNRDVRDLSKRLPLMPNLTHLALNLFSHDTTLYDTLRLQTTLECIVILVQTPVETTDTHPLAGDARFVCIHQSKSYRLDWLCGALTGNDYWALADAFIAARRARKVDALHYIISNEAEPRMA</sequence>
<name>A0AAD6Z3E0_9AGAR</name>
<evidence type="ECO:0000313" key="1">
    <source>
        <dbReference type="EMBL" id="KAJ7304824.1"/>
    </source>
</evidence>
<dbReference type="Proteomes" id="UP001218218">
    <property type="component" value="Unassembled WGS sequence"/>
</dbReference>
<organism evidence="1 2">
    <name type="scientific">Mycena albidolilacea</name>
    <dbReference type="NCBI Taxonomy" id="1033008"/>
    <lineage>
        <taxon>Eukaryota</taxon>
        <taxon>Fungi</taxon>
        <taxon>Dikarya</taxon>
        <taxon>Basidiomycota</taxon>
        <taxon>Agaricomycotina</taxon>
        <taxon>Agaricomycetes</taxon>
        <taxon>Agaricomycetidae</taxon>
        <taxon>Agaricales</taxon>
        <taxon>Marasmiineae</taxon>
        <taxon>Mycenaceae</taxon>
        <taxon>Mycena</taxon>
    </lineage>
</organism>
<dbReference type="AlphaFoldDB" id="A0AAD6Z3E0"/>
<protein>
    <submittedName>
        <fullName evidence="1">Uncharacterized protein</fullName>
    </submittedName>
</protein>
<keyword evidence="2" id="KW-1185">Reference proteome</keyword>
<comment type="caution">
    <text evidence="1">The sequence shown here is derived from an EMBL/GenBank/DDBJ whole genome shotgun (WGS) entry which is preliminary data.</text>
</comment>